<dbReference type="Gene3D" id="3.60.130.10">
    <property type="entry name" value="Clavaminate synthase-like"/>
    <property type="match status" value="1"/>
</dbReference>
<comment type="cofactor">
    <cofactor evidence="1">
        <name>Fe(2+)</name>
        <dbReference type="ChEBI" id="CHEBI:29033"/>
    </cofactor>
</comment>
<dbReference type="SMART" id="SM00382">
    <property type="entry name" value="AAA"/>
    <property type="match status" value="1"/>
</dbReference>
<dbReference type="FunFam" id="3.40.50.300:FF:000037">
    <property type="entry name" value="26S protease regulatory subunit 6A"/>
    <property type="match status" value="1"/>
</dbReference>
<evidence type="ECO:0000256" key="10">
    <source>
        <dbReference type="ARBA" id="ARBA00022840"/>
    </source>
</evidence>
<dbReference type="InterPro" id="IPR041569">
    <property type="entry name" value="AAA_lid_3"/>
</dbReference>
<evidence type="ECO:0000256" key="5">
    <source>
        <dbReference type="ARBA" id="ARBA00006914"/>
    </source>
</evidence>
<evidence type="ECO:0000256" key="18">
    <source>
        <dbReference type="ARBA" id="ARBA00069320"/>
    </source>
</evidence>
<sequence length="789" mass="88839">MNAFRCIRATGIARPRTHARLPTTAQVELLAKGQLPMPRMRPPRNQTTPPGYIFWAGDGHKSTFTYEWLENHTSSSAAPAETPVIRNDLEYVESTSKSLPAVEYEEVMSSDEGIRRWTSNIYRFGFSFVKGSPATPEATERLLERLAFIRPTHYAYTSQHLKAHTDTTYFTDPAGLQLFHMLSHTDGKGGETLLVDGFKAARTLLEEDPAAYQALSDIKISSHSSGNEDVCIQPATSFSVLNHISDSSELYQIRWNNDDRAPGKGNSLETIHRWYQAAKKWNAILKRPDMEIWLKLEPGTPLIFDNWRILHGRSAFTGKRRMCGGYTAMSTLEDLDDLEREDKNQKDDRKDSGKKEADKDGDAEMKETEKKEEEDLIDEEILRSSTRDIINRRKLIENDMRIMKSEFQRLTHEQNTMKEKIKENLDKIENNRQLPYLVGNVVELLDLDVEEEAAEEGANIDLDATRVGKSAVIKTSTRQTIFLPLIGLVDHEQLKPGDLIGVNKDSYLVLDTLPAEYDSRVKAMEVDEKPTEQYSDVGGLNKQIEELLEAIVWPMKEADRFKKIGIKAPKGALMYGPPGTGKTLLARACAAQTEATFLKLAGPQLVQMFIGDGAKLVRDCFALAKEKAPAIIFIDELDAIGTKRFDSEKSGDREVQRTMLELLNQLDGFASDDRVKVLAATNRIDVLDPALLRSGRLDRKIEFPLPNEEARAQILRIHSRKMTVDDKVNWPELARSTDEFGGAQLKAVCVEAGMIALRKGVNKVSHEHYVDAISEVMAKKKDTNVGIYV</sequence>
<reference evidence="21 22" key="1">
    <citation type="submission" date="2016-05" db="EMBL/GenBank/DDBJ databases">
        <title>Genome sequencing of Trichophyton rubrum CMCC(F)T1i isolated from hair.</title>
        <authorList>
            <person name="Zhan P."/>
            <person name="Tao Y."/>
            <person name="Liu W."/>
        </authorList>
    </citation>
    <scope>NUCLEOTIDE SEQUENCE [LARGE SCALE GENOMIC DNA]</scope>
    <source>
        <strain evidence="22">CMCC(F)T1i</strain>
    </source>
</reference>
<evidence type="ECO:0000256" key="9">
    <source>
        <dbReference type="ARBA" id="ARBA00022741"/>
    </source>
</evidence>
<dbReference type="Gene3D" id="1.10.8.60">
    <property type="match status" value="1"/>
</dbReference>
<comment type="similarity">
    <text evidence="5">Belongs to the AAA ATPase family.</text>
</comment>
<feature type="region of interest" description="Disordered" evidence="19">
    <location>
        <begin position="337"/>
        <end position="375"/>
    </location>
</feature>
<dbReference type="InterPro" id="IPR050221">
    <property type="entry name" value="26S_Proteasome_ATPase"/>
</dbReference>
<dbReference type="FunFam" id="3.60.130.10:FF:000001">
    <property type="entry name" value="Trimethyllysine dioxygenase, mitochondrial"/>
    <property type="match status" value="1"/>
</dbReference>
<dbReference type="PANTHER" id="PTHR23073">
    <property type="entry name" value="26S PROTEASOME REGULATORY SUBUNIT"/>
    <property type="match status" value="1"/>
</dbReference>
<dbReference type="GO" id="GO:0016887">
    <property type="term" value="F:ATP hydrolysis activity"/>
    <property type="evidence" value="ECO:0007669"/>
    <property type="project" value="InterPro"/>
</dbReference>
<evidence type="ECO:0000313" key="22">
    <source>
        <dbReference type="Proteomes" id="UP000243015"/>
    </source>
</evidence>
<evidence type="ECO:0000256" key="14">
    <source>
        <dbReference type="ARBA" id="ARBA00023002"/>
    </source>
</evidence>
<evidence type="ECO:0000256" key="7">
    <source>
        <dbReference type="ARBA" id="ARBA00022490"/>
    </source>
</evidence>
<dbReference type="GO" id="GO:0045329">
    <property type="term" value="P:carnitine biosynthetic process"/>
    <property type="evidence" value="ECO:0007669"/>
    <property type="project" value="UniProtKB-UniPathway"/>
</dbReference>
<keyword evidence="16" id="KW-0539">Nucleus</keyword>
<keyword evidence="12" id="KW-0647">Proteasome</keyword>
<dbReference type="NCBIfam" id="TIGR02410">
    <property type="entry name" value="carnitine_TMLD"/>
    <property type="match status" value="1"/>
</dbReference>
<evidence type="ECO:0000256" key="6">
    <source>
        <dbReference type="ARBA" id="ARBA00008654"/>
    </source>
</evidence>
<dbReference type="Proteomes" id="UP000243015">
    <property type="component" value="Unassembled WGS sequence"/>
</dbReference>
<dbReference type="Gene3D" id="2.40.50.140">
    <property type="entry name" value="Nucleic acid-binding proteins"/>
    <property type="match status" value="1"/>
</dbReference>
<dbReference type="Gene3D" id="3.40.50.300">
    <property type="entry name" value="P-loop containing nucleotide triphosphate hydrolases"/>
    <property type="match status" value="1"/>
</dbReference>
<dbReference type="PROSITE" id="PS00674">
    <property type="entry name" value="AAA"/>
    <property type="match status" value="1"/>
</dbReference>
<keyword evidence="14" id="KW-0560">Oxidoreductase</keyword>
<dbReference type="InterPro" id="IPR003959">
    <property type="entry name" value="ATPase_AAA_core"/>
</dbReference>
<evidence type="ECO:0000313" key="21">
    <source>
        <dbReference type="EMBL" id="OAL63605.1"/>
    </source>
</evidence>
<dbReference type="Pfam" id="PF16450">
    <property type="entry name" value="Prot_ATP_ID_OB_C"/>
    <property type="match status" value="1"/>
</dbReference>
<dbReference type="GO" id="GO:0005737">
    <property type="term" value="C:cytoplasm"/>
    <property type="evidence" value="ECO:0007669"/>
    <property type="project" value="UniProtKB-SubCell"/>
</dbReference>
<evidence type="ECO:0000256" key="16">
    <source>
        <dbReference type="ARBA" id="ARBA00023242"/>
    </source>
</evidence>
<dbReference type="InterPro" id="IPR027417">
    <property type="entry name" value="P-loop_NTPase"/>
</dbReference>
<dbReference type="SUPFAM" id="SSF52540">
    <property type="entry name" value="P-loop containing nucleoside triphosphate hydrolases"/>
    <property type="match status" value="1"/>
</dbReference>
<dbReference type="GO" id="GO:0008233">
    <property type="term" value="F:peptidase activity"/>
    <property type="evidence" value="ECO:0007669"/>
    <property type="project" value="UniProtKB-KW"/>
</dbReference>
<dbReference type="GO" id="GO:0006508">
    <property type="term" value="P:proteolysis"/>
    <property type="evidence" value="ECO:0007669"/>
    <property type="project" value="UniProtKB-KW"/>
</dbReference>
<dbReference type="UniPathway" id="UPA00118"/>
<dbReference type="InterPro" id="IPR032501">
    <property type="entry name" value="Prot_ATP_ID_OB_2nd"/>
</dbReference>
<evidence type="ECO:0000256" key="12">
    <source>
        <dbReference type="ARBA" id="ARBA00022942"/>
    </source>
</evidence>
<evidence type="ECO:0000256" key="3">
    <source>
        <dbReference type="ARBA" id="ARBA00004123"/>
    </source>
</evidence>
<dbReference type="FunFam" id="2.40.50.140:FF:000076">
    <property type="entry name" value="26S protease regulatory subunit 6A"/>
    <property type="match status" value="1"/>
</dbReference>
<keyword evidence="13" id="KW-0223">Dioxygenase</keyword>
<comment type="similarity">
    <text evidence="6">Belongs to the gamma-BBH/TMLD family.</text>
</comment>
<evidence type="ECO:0000256" key="13">
    <source>
        <dbReference type="ARBA" id="ARBA00022964"/>
    </source>
</evidence>
<dbReference type="FunFam" id="1.10.8.60:FF:000009">
    <property type="entry name" value="26S protease regulatory subunit 6A"/>
    <property type="match status" value="1"/>
</dbReference>
<organism evidence="21 22">
    <name type="scientific">Trichophyton rubrum</name>
    <name type="common">Athlete's foot fungus</name>
    <name type="synonym">Epidermophyton rubrum</name>
    <dbReference type="NCBI Taxonomy" id="5551"/>
    <lineage>
        <taxon>Eukaryota</taxon>
        <taxon>Fungi</taxon>
        <taxon>Dikarya</taxon>
        <taxon>Ascomycota</taxon>
        <taxon>Pezizomycotina</taxon>
        <taxon>Eurotiomycetes</taxon>
        <taxon>Eurotiomycetidae</taxon>
        <taxon>Onygenales</taxon>
        <taxon>Arthrodermataceae</taxon>
        <taxon>Trichophyton</taxon>
    </lineage>
</organism>
<dbReference type="AlphaFoldDB" id="A0A178EV62"/>
<dbReference type="InterPro" id="IPR003819">
    <property type="entry name" value="TauD/TfdA-like"/>
</dbReference>
<dbReference type="SUPFAM" id="SSF51197">
    <property type="entry name" value="Clavaminate synthase-like"/>
    <property type="match status" value="1"/>
</dbReference>
<dbReference type="CDD" id="cd00250">
    <property type="entry name" value="CAS_like"/>
    <property type="match status" value="1"/>
</dbReference>
<comment type="cofactor">
    <cofactor evidence="2">
        <name>L-ascorbate</name>
        <dbReference type="ChEBI" id="CHEBI:38290"/>
    </cofactor>
</comment>
<accession>A0A178EV62</accession>
<feature type="domain" description="AAA+ ATPase" evidence="20">
    <location>
        <begin position="568"/>
        <end position="707"/>
    </location>
</feature>
<dbReference type="InterPro" id="IPR012776">
    <property type="entry name" value="Trimethyllysine_dOase"/>
</dbReference>
<keyword evidence="7" id="KW-0963">Cytoplasm</keyword>
<dbReference type="InterPro" id="IPR003960">
    <property type="entry name" value="ATPase_AAA_CS"/>
</dbReference>
<evidence type="ECO:0000256" key="11">
    <source>
        <dbReference type="ARBA" id="ARBA00022873"/>
    </source>
</evidence>
<dbReference type="VEuPathDB" id="FungiDB:TERG_00256"/>
<comment type="function">
    <text evidence="17">The 26S proteasome is involved in the ATP-dependent degradation of ubiquitinated proteins. The regulatory (or ATPase) complex confers ATP dependency and substrate specificity to the 26S complex.</text>
</comment>
<comment type="subcellular location">
    <subcellularLocation>
        <location evidence="4">Cytoplasm</location>
    </subcellularLocation>
    <subcellularLocation>
        <location evidence="3">Nucleus</location>
    </subcellularLocation>
</comment>
<dbReference type="VEuPathDB" id="FungiDB:TERG_00255"/>
<proteinExistence type="inferred from homology"/>
<dbReference type="EMBL" id="LHPM01000018">
    <property type="protein sequence ID" value="OAL63605.1"/>
    <property type="molecule type" value="Genomic_DNA"/>
</dbReference>
<evidence type="ECO:0000256" key="19">
    <source>
        <dbReference type="SAM" id="MobiDB-lite"/>
    </source>
</evidence>
<dbReference type="InterPro" id="IPR003593">
    <property type="entry name" value="AAA+_ATPase"/>
</dbReference>
<dbReference type="Pfam" id="PF00004">
    <property type="entry name" value="AAA"/>
    <property type="match status" value="1"/>
</dbReference>
<protein>
    <recommendedName>
        <fullName evidence="18">26S proteasome regulatory subunit 6A</fullName>
    </recommendedName>
</protein>
<evidence type="ECO:0000256" key="1">
    <source>
        <dbReference type="ARBA" id="ARBA00001954"/>
    </source>
</evidence>
<dbReference type="GO" id="GO:0050353">
    <property type="term" value="F:trimethyllysine dioxygenase activity"/>
    <property type="evidence" value="ECO:0007669"/>
    <property type="project" value="InterPro"/>
</dbReference>
<keyword evidence="15" id="KW-0408">Iron</keyword>
<keyword evidence="21" id="KW-0378">Hydrolase</keyword>
<evidence type="ECO:0000256" key="8">
    <source>
        <dbReference type="ARBA" id="ARBA00022723"/>
    </source>
</evidence>
<evidence type="ECO:0000259" key="20">
    <source>
        <dbReference type="SMART" id="SM00382"/>
    </source>
</evidence>
<evidence type="ECO:0000256" key="15">
    <source>
        <dbReference type="ARBA" id="ARBA00023004"/>
    </source>
</evidence>
<keyword evidence="10" id="KW-0067">ATP-binding</keyword>
<keyword evidence="9" id="KW-0547">Nucleotide-binding</keyword>
<dbReference type="InterPro" id="IPR012340">
    <property type="entry name" value="NA-bd_OB-fold"/>
</dbReference>
<evidence type="ECO:0000256" key="17">
    <source>
        <dbReference type="ARBA" id="ARBA00024661"/>
    </source>
</evidence>
<dbReference type="GO" id="GO:0005524">
    <property type="term" value="F:ATP binding"/>
    <property type="evidence" value="ECO:0007669"/>
    <property type="project" value="UniProtKB-KW"/>
</dbReference>
<dbReference type="GO" id="GO:0005634">
    <property type="term" value="C:nucleus"/>
    <property type="evidence" value="ECO:0007669"/>
    <property type="project" value="UniProtKB-SubCell"/>
</dbReference>
<dbReference type="Pfam" id="PF17862">
    <property type="entry name" value="AAA_lid_3"/>
    <property type="match status" value="1"/>
</dbReference>
<evidence type="ECO:0000256" key="2">
    <source>
        <dbReference type="ARBA" id="ARBA00001961"/>
    </source>
</evidence>
<dbReference type="InterPro" id="IPR042098">
    <property type="entry name" value="TauD-like_sf"/>
</dbReference>
<keyword evidence="11" id="KW-0124">Carnitine biosynthesis</keyword>
<feature type="compositionally biased region" description="Basic and acidic residues" evidence="19">
    <location>
        <begin position="340"/>
        <end position="373"/>
    </location>
</feature>
<keyword evidence="8" id="KW-0479">Metal-binding</keyword>
<comment type="caution">
    <text evidence="21">The sequence shown here is derived from an EMBL/GenBank/DDBJ whole genome shotgun (WGS) entry which is preliminary data.</text>
</comment>
<dbReference type="GO" id="GO:0005506">
    <property type="term" value="F:iron ion binding"/>
    <property type="evidence" value="ECO:0007669"/>
    <property type="project" value="InterPro"/>
</dbReference>
<dbReference type="GO" id="GO:0008540">
    <property type="term" value="C:proteasome regulatory particle, base subcomplex"/>
    <property type="evidence" value="ECO:0007669"/>
    <property type="project" value="UniProtKB-ARBA"/>
</dbReference>
<dbReference type="Pfam" id="PF02668">
    <property type="entry name" value="TauD"/>
    <property type="match status" value="1"/>
</dbReference>
<keyword evidence="21" id="KW-0645">Protease</keyword>
<gene>
    <name evidence="21" type="ORF">A7C99_6002</name>
</gene>
<name>A0A178EV62_TRIRU</name>
<evidence type="ECO:0000256" key="4">
    <source>
        <dbReference type="ARBA" id="ARBA00004496"/>
    </source>
</evidence>